<dbReference type="GO" id="GO:0005835">
    <property type="term" value="C:fatty acid synthase complex"/>
    <property type="evidence" value="ECO:0007669"/>
    <property type="project" value="InterPro"/>
</dbReference>
<evidence type="ECO:0000259" key="1">
    <source>
        <dbReference type="Pfam" id="PF01575"/>
    </source>
</evidence>
<dbReference type="EMBL" id="CP031641">
    <property type="protein sequence ID" value="AXO86962.1"/>
    <property type="molecule type" value="Genomic_DNA"/>
</dbReference>
<keyword evidence="3" id="KW-1185">Reference proteome</keyword>
<dbReference type="Proteomes" id="UP000258127">
    <property type="component" value="Chromosome"/>
</dbReference>
<name>A0AAI8K8B5_9PSED</name>
<dbReference type="PANTHER" id="PTHR43841:SF1">
    <property type="entry name" value="3-HYDROXYACYL-THIOESTER DEHYDRATASE X"/>
    <property type="match status" value="1"/>
</dbReference>
<dbReference type="InterPro" id="IPR002539">
    <property type="entry name" value="MaoC-like_dom"/>
</dbReference>
<dbReference type="InterPro" id="IPR003965">
    <property type="entry name" value="Fatty_acid_synthase"/>
</dbReference>
<protein>
    <submittedName>
        <fullName evidence="2">Acyl dehydratase</fullName>
    </submittedName>
</protein>
<evidence type="ECO:0000313" key="3">
    <source>
        <dbReference type="Proteomes" id="UP000258127"/>
    </source>
</evidence>
<dbReference type="Gene3D" id="3.10.129.10">
    <property type="entry name" value="Hotdog Thioesterase"/>
    <property type="match status" value="1"/>
</dbReference>
<gene>
    <name evidence="2" type="ORF">DZC75_02650</name>
</gene>
<reference evidence="2 3" key="1">
    <citation type="submission" date="2018-08" db="EMBL/GenBank/DDBJ databases">
        <authorList>
            <person name="Lee Y."/>
            <person name="Kakembo D."/>
        </authorList>
    </citation>
    <scope>NUCLEOTIDE SEQUENCE [LARGE SCALE GENOMIC DNA]</scope>
    <source>
        <strain evidence="2 3">JBCS1880</strain>
    </source>
</reference>
<dbReference type="SUPFAM" id="SSF54637">
    <property type="entry name" value="Thioesterase/thiol ester dehydrase-isomerase"/>
    <property type="match status" value="1"/>
</dbReference>
<feature type="domain" description="MaoC-like" evidence="1">
    <location>
        <begin position="186"/>
        <end position="257"/>
    </location>
</feature>
<dbReference type="InterPro" id="IPR029069">
    <property type="entry name" value="HotDog_dom_sf"/>
</dbReference>
<dbReference type="AlphaFoldDB" id="A0AAI8K8B5"/>
<dbReference type="Pfam" id="PF01575">
    <property type="entry name" value="MaoC_dehydratas"/>
    <property type="match status" value="1"/>
</dbReference>
<evidence type="ECO:0000313" key="2">
    <source>
        <dbReference type="EMBL" id="AXO86962.1"/>
    </source>
</evidence>
<sequence>MKRSWLDLHIPEARSRLYLRALGKRKITGTRLPERGLRCFLRIDPPNLQAYRRLCHFSDDRRLPATYPHVMAFTLQLQLLTAADFPFPLLGLVHLHNDIEVLRPLGGLEGLRFAVHADNLQAHAKGGTFDLVTEAHDGLGVLWRETSRMLVRGLKLDGVAHEPAGEPSLAGLTDVTRWYADRDIGRRYAKVCGDYNPIHLSAASARLFGFPKAIAHGMWSKAMALAALRGHLPVAGYGFAVDFHKPVRLPSEVSLSASQATPDGRLALTGHGELLHMTGAWRAL</sequence>
<dbReference type="GO" id="GO:0004312">
    <property type="term" value="F:fatty acid synthase activity"/>
    <property type="evidence" value="ECO:0007669"/>
    <property type="project" value="InterPro"/>
</dbReference>
<dbReference type="GO" id="GO:0006633">
    <property type="term" value="P:fatty acid biosynthetic process"/>
    <property type="evidence" value="ECO:0007669"/>
    <property type="project" value="InterPro"/>
</dbReference>
<dbReference type="PANTHER" id="PTHR43841">
    <property type="entry name" value="3-HYDROXYACYL-THIOESTER DEHYDRATASE HTDX-RELATED"/>
    <property type="match status" value="1"/>
</dbReference>
<dbReference type="PRINTS" id="PR01483">
    <property type="entry name" value="FASYNTHASE"/>
</dbReference>
<accession>A0AAI8K8B5</accession>
<dbReference type="RefSeq" id="WP_116887517.1">
    <property type="nucleotide sequence ID" value="NZ_CP031641.1"/>
</dbReference>
<proteinExistence type="predicted"/>
<organism evidence="2 3">
    <name type="scientific">Pseudomonas parafulva</name>
    <dbReference type="NCBI Taxonomy" id="157782"/>
    <lineage>
        <taxon>Bacteria</taxon>
        <taxon>Pseudomonadati</taxon>
        <taxon>Pseudomonadota</taxon>
        <taxon>Gammaproteobacteria</taxon>
        <taxon>Pseudomonadales</taxon>
        <taxon>Pseudomonadaceae</taxon>
        <taxon>Pseudomonas</taxon>
    </lineage>
</organism>